<evidence type="ECO:0000256" key="3">
    <source>
        <dbReference type="ARBA" id="ARBA00022840"/>
    </source>
</evidence>
<dbReference type="GO" id="GO:0005739">
    <property type="term" value="C:mitochondrion"/>
    <property type="evidence" value="ECO:0007669"/>
    <property type="project" value="TreeGrafter"/>
</dbReference>
<dbReference type="EC" id="6.3.3.2" evidence="5"/>
<evidence type="ECO:0000256" key="1">
    <source>
        <dbReference type="ARBA" id="ARBA00010638"/>
    </source>
</evidence>
<dbReference type="GO" id="GO:0035999">
    <property type="term" value="P:tetrahydrofolate interconversion"/>
    <property type="evidence" value="ECO:0007669"/>
    <property type="project" value="TreeGrafter"/>
</dbReference>
<proteinExistence type="inferred from homology"/>
<dbReference type="AlphaFoldDB" id="A0AAE8SSL0"/>
<dbReference type="GO" id="GO:0005524">
    <property type="term" value="F:ATP binding"/>
    <property type="evidence" value="ECO:0007669"/>
    <property type="project" value="UniProtKB-KW"/>
</dbReference>
<name>A0AAE8SSL0_9PEZI</name>
<dbReference type="GO" id="GO:0030272">
    <property type="term" value="F:5-formyltetrahydrofolate cyclo-ligase activity"/>
    <property type="evidence" value="ECO:0007669"/>
    <property type="project" value="UniProtKB-EC"/>
</dbReference>
<evidence type="ECO:0000313" key="7">
    <source>
        <dbReference type="Proteomes" id="UP001187682"/>
    </source>
</evidence>
<dbReference type="InterPro" id="IPR024185">
    <property type="entry name" value="FTHF_cligase-like_sf"/>
</dbReference>
<dbReference type="Gene3D" id="3.40.50.10420">
    <property type="entry name" value="NagB/RpiA/CoA transferase-like"/>
    <property type="match status" value="1"/>
</dbReference>
<evidence type="ECO:0000256" key="5">
    <source>
        <dbReference type="ARBA" id="ARBA00038966"/>
    </source>
</evidence>
<dbReference type="InterPro" id="IPR037171">
    <property type="entry name" value="NagB/RpiA_transferase-like"/>
</dbReference>
<reference evidence="6" key="1">
    <citation type="submission" date="2018-03" db="EMBL/GenBank/DDBJ databases">
        <authorList>
            <person name="Guldener U."/>
        </authorList>
    </citation>
    <scope>NUCLEOTIDE SEQUENCE</scope>
</reference>
<protein>
    <recommendedName>
        <fullName evidence="5">5-formyltetrahydrofolate cyclo-ligase</fullName>
        <ecNumber evidence="5">6.3.3.2</ecNumber>
    </recommendedName>
</protein>
<organism evidence="6 7">
    <name type="scientific">Cephalotrichum gorgonifer</name>
    <dbReference type="NCBI Taxonomy" id="2041049"/>
    <lineage>
        <taxon>Eukaryota</taxon>
        <taxon>Fungi</taxon>
        <taxon>Dikarya</taxon>
        <taxon>Ascomycota</taxon>
        <taxon>Pezizomycotina</taxon>
        <taxon>Sordariomycetes</taxon>
        <taxon>Hypocreomycetidae</taxon>
        <taxon>Microascales</taxon>
        <taxon>Microascaceae</taxon>
        <taxon>Cephalotrichum</taxon>
    </lineage>
</organism>
<keyword evidence="3" id="KW-0067">ATP-binding</keyword>
<dbReference type="Proteomes" id="UP001187682">
    <property type="component" value="Unassembled WGS sequence"/>
</dbReference>
<evidence type="ECO:0000313" key="6">
    <source>
        <dbReference type="EMBL" id="SPN99607.1"/>
    </source>
</evidence>
<evidence type="ECO:0000256" key="4">
    <source>
        <dbReference type="ARBA" id="ARBA00036539"/>
    </source>
</evidence>
<gene>
    <name evidence="6" type="ORF">DNG_02459</name>
</gene>
<dbReference type="PANTHER" id="PTHR23407">
    <property type="entry name" value="ATPASE INHIBITOR/5-FORMYLTETRAHYDROFOLATE CYCLO-LIGASE"/>
    <property type="match status" value="1"/>
</dbReference>
<dbReference type="EMBL" id="ONZQ02000003">
    <property type="protein sequence ID" value="SPN99607.1"/>
    <property type="molecule type" value="Genomic_DNA"/>
</dbReference>
<keyword evidence="7" id="KW-1185">Reference proteome</keyword>
<dbReference type="InterPro" id="IPR002698">
    <property type="entry name" value="FTHF_cligase"/>
</dbReference>
<comment type="similarity">
    <text evidence="1">Belongs to the 5-formyltetrahydrofolate cyclo-ligase family.</text>
</comment>
<dbReference type="Pfam" id="PF01812">
    <property type="entry name" value="5-FTHF_cyc-lig"/>
    <property type="match status" value="1"/>
</dbReference>
<comment type="catalytic activity">
    <reaction evidence="4">
        <text>(6S)-5-formyl-5,6,7,8-tetrahydrofolate + ATP = (6R)-5,10-methenyltetrahydrofolate + ADP + phosphate</text>
        <dbReference type="Rhea" id="RHEA:10488"/>
        <dbReference type="ChEBI" id="CHEBI:30616"/>
        <dbReference type="ChEBI" id="CHEBI:43474"/>
        <dbReference type="ChEBI" id="CHEBI:57455"/>
        <dbReference type="ChEBI" id="CHEBI:57457"/>
        <dbReference type="ChEBI" id="CHEBI:456216"/>
        <dbReference type="EC" id="6.3.3.2"/>
    </reaction>
</comment>
<dbReference type="PANTHER" id="PTHR23407:SF1">
    <property type="entry name" value="5-FORMYLTETRAHYDROFOLATE CYCLO-LIGASE"/>
    <property type="match status" value="1"/>
</dbReference>
<evidence type="ECO:0000256" key="2">
    <source>
        <dbReference type="ARBA" id="ARBA00022741"/>
    </source>
</evidence>
<dbReference type="SUPFAM" id="SSF100950">
    <property type="entry name" value="NagB/RpiA/CoA transferase-like"/>
    <property type="match status" value="1"/>
</dbReference>
<sequence>MSTPLIAAKQHLRAVMKKHLATISQESVAAQSRILFETLKSFQPYRDAKRISVYLNMSGGEIQTDAIVRDALSSGKAVYVPFLHKTPLDPKESPARVMDMVQLKSIADYEALQPDKWGIPSIEPSTVNERHRILGPGAEETAPDSPGLDLMLMPGVAFDFDEVTGHIRRLGHGRGFYDFFIYRYSRRYGTRDLKDHTGHIPVLLYGLALKEQFLIAPEDETIPVGPLDEPPHGVLIGDGTIKHTMAKSAER</sequence>
<comment type="caution">
    <text evidence="6">The sequence shown here is derived from an EMBL/GenBank/DDBJ whole genome shotgun (WGS) entry which is preliminary data.</text>
</comment>
<keyword evidence="2" id="KW-0547">Nucleotide-binding</keyword>
<dbReference type="GO" id="GO:0009396">
    <property type="term" value="P:folic acid-containing compound biosynthetic process"/>
    <property type="evidence" value="ECO:0007669"/>
    <property type="project" value="TreeGrafter"/>
</dbReference>
<accession>A0AAE8SSL0</accession>